<feature type="compositionally biased region" description="Low complexity" evidence="3">
    <location>
        <begin position="33"/>
        <end position="53"/>
    </location>
</feature>
<dbReference type="PANTHER" id="PTHR43037">
    <property type="entry name" value="UNNAMED PRODUCT-RELATED"/>
    <property type="match status" value="1"/>
</dbReference>
<organism evidence="4 5">
    <name type="scientific">Polaromonas eurypsychrophila</name>
    <dbReference type="NCBI Taxonomy" id="1614635"/>
    <lineage>
        <taxon>Bacteria</taxon>
        <taxon>Pseudomonadati</taxon>
        <taxon>Pseudomonadota</taxon>
        <taxon>Betaproteobacteria</taxon>
        <taxon>Burkholderiales</taxon>
        <taxon>Comamonadaceae</taxon>
        <taxon>Polaromonas</taxon>
    </lineage>
</organism>
<dbReference type="EMBL" id="BMIG01000007">
    <property type="protein sequence ID" value="GGB00241.1"/>
    <property type="molecule type" value="Genomic_DNA"/>
</dbReference>
<dbReference type="SUPFAM" id="SSF53474">
    <property type="entry name" value="alpha/beta-Hydrolases"/>
    <property type="match status" value="1"/>
</dbReference>
<protein>
    <submittedName>
        <fullName evidence="4">Esterase</fullName>
    </submittedName>
</protein>
<dbReference type="GO" id="GO:0005576">
    <property type="term" value="C:extracellular region"/>
    <property type="evidence" value="ECO:0007669"/>
    <property type="project" value="InterPro"/>
</dbReference>
<sequence length="391" mass="40949">MNNVLQDLMREATRLTQSGRLAEATEAIQRALGGAVPAARPRPGARAGAATPAESEADPLILDGCVFEVDEQPSAAAAKAAPVPEPAPSRGPAAQGQFISGTFTEASRTRRYKLFVPPGRAGRQLPLVVMLHGCTQNPDDFAAGTGMNAPASTQGFFVLYPEQSQDANPQRCWNWFKHNHQQRGSGEPALIAGMTQAVMKDYGIDPRRVYIAGLSAGGAMAAVVAGAYPEMFAAAGVHSGLPSGAASNLPEALALMNSGAAGPSLQSGGRFGAAVRMKAPPPVPVPTIVFHGDADRTVHPRNGEQVLAAALGDAARGPQVEQGMSPNGRRYTRSTHLDGEGKSLAEHWRVEGAGHAWSGGDASGSYTDARGPDATREMLRFFFEHPLAPRH</sequence>
<proteinExistence type="predicted"/>
<dbReference type="InterPro" id="IPR010126">
    <property type="entry name" value="Esterase_phb"/>
</dbReference>
<dbReference type="GO" id="GO:0016787">
    <property type="term" value="F:hydrolase activity"/>
    <property type="evidence" value="ECO:0007669"/>
    <property type="project" value="UniProtKB-KW"/>
</dbReference>
<feature type="region of interest" description="Disordered" evidence="3">
    <location>
        <begin position="33"/>
        <end position="55"/>
    </location>
</feature>
<dbReference type="RefSeq" id="WP_188708524.1">
    <property type="nucleotide sequence ID" value="NZ_BMIG01000007.1"/>
</dbReference>
<dbReference type="Gene3D" id="3.40.50.1820">
    <property type="entry name" value="alpha/beta hydrolase"/>
    <property type="match status" value="1"/>
</dbReference>
<feature type="region of interest" description="Disordered" evidence="3">
    <location>
        <begin position="76"/>
        <end position="96"/>
    </location>
</feature>
<keyword evidence="1" id="KW-0732">Signal</keyword>
<evidence type="ECO:0000256" key="2">
    <source>
        <dbReference type="ARBA" id="ARBA00022801"/>
    </source>
</evidence>
<dbReference type="Proteomes" id="UP000620596">
    <property type="component" value="Unassembled WGS sequence"/>
</dbReference>
<dbReference type="AlphaFoldDB" id="A0A916SHF7"/>
<keyword evidence="5" id="KW-1185">Reference proteome</keyword>
<dbReference type="InterPro" id="IPR050955">
    <property type="entry name" value="Plant_Biomass_Hydrol_Est"/>
</dbReference>
<keyword evidence="2" id="KW-0378">Hydrolase</keyword>
<evidence type="ECO:0000256" key="1">
    <source>
        <dbReference type="ARBA" id="ARBA00022729"/>
    </source>
</evidence>
<feature type="region of interest" description="Disordered" evidence="3">
    <location>
        <begin position="315"/>
        <end position="340"/>
    </location>
</feature>
<evidence type="ECO:0000256" key="3">
    <source>
        <dbReference type="SAM" id="MobiDB-lite"/>
    </source>
</evidence>
<reference evidence="4" key="2">
    <citation type="submission" date="2020-09" db="EMBL/GenBank/DDBJ databases">
        <authorList>
            <person name="Sun Q."/>
            <person name="Zhou Y."/>
        </authorList>
    </citation>
    <scope>NUCLEOTIDE SEQUENCE</scope>
    <source>
        <strain evidence="4">CGMCC 1.15322</strain>
    </source>
</reference>
<reference evidence="4" key="1">
    <citation type="journal article" date="2014" name="Int. J. Syst. Evol. Microbiol.">
        <title>Complete genome sequence of Corynebacterium casei LMG S-19264T (=DSM 44701T), isolated from a smear-ripened cheese.</title>
        <authorList>
            <consortium name="US DOE Joint Genome Institute (JGI-PGF)"/>
            <person name="Walter F."/>
            <person name="Albersmeier A."/>
            <person name="Kalinowski J."/>
            <person name="Ruckert C."/>
        </authorList>
    </citation>
    <scope>NUCLEOTIDE SEQUENCE</scope>
    <source>
        <strain evidence="4">CGMCC 1.15322</strain>
    </source>
</reference>
<comment type="caution">
    <text evidence="4">The sequence shown here is derived from an EMBL/GenBank/DDBJ whole genome shotgun (WGS) entry which is preliminary data.</text>
</comment>
<evidence type="ECO:0000313" key="5">
    <source>
        <dbReference type="Proteomes" id="UP000620596"/>
    </source>
</evidence>
<name>A0A916SHF7_9BURK</name>
<accession>A0A916SHF7</accession>
<dbReference type="PANTHER" id="PTHR43037:SF1">
    <property type="entry name" value="BLL1128 PROTEIN"/>
    <property type="match status" value="1"/>
</dbReference>
<dbReference type="NCBIfam" id="TIGR01840">
    <property type="entry name" value="esterase_phb"/>
    <property type="match status" value="1"/>
</dbReference>
<dbReference type="InterPro" id="IPR029058">
    <property type="entry name" value="AB_hydrolase_fold"/>
</dbReference>
<gene>
    <name evidence="4" type="ORF">GCM10011496_21600</name>
</gene>
<evidence type="ECO:0000313" key="4">
    <source>
        <dbReference type="EMBL" id="GGB00241.1"/>
    </source>
</evidence>
<dbReference type="Pfam" id="PF10503">
    <property type="entry name" value="Esterase_PHB"/>
    <property type="match status" value="1"/>
</dbReference>